<evidence type="ECO:0000256" key="3">
    <source>
        <dbReference type="ARBA" id="ARBA00022692"/>
    </source>
</evidence>
<comment type="caution">
    <text evidence="7">The sequence shown here is derived from an EMBL/GenBank/DDBJ whole genome shotgun (WGS) entry which is preliminary data.</text>
</comment>
<keyword evidence="8" id="KW-1185">Reference proteome</keyword>
<evidence type="ECO:0000256" key="6">
    <source>
        <dbReference type="RuleBase" id="RU363041"/>
    </source>
</evidence>
<evidence type="ECO:0000256" key="4">
    <source>
        <dbReference type="ARBA" id="ARBA00022989"/>
    </source>
</evidence>
<dbReference type="AlphaFoldDB" id="A0A917KA38"/>
<evidence type="ECO:0000313" key="8">
    <source>
        <dbReference type="Proteomes" id="UP000637695"/>
    </source>
</evidence>
<dbReference type="Pfam" id="PF01925">
    <property type="entry name" value="TauE"/>
    <property type="match status" value="1"/>
</dbReference>
<comment type="subcellular location">
    <subcellularLocation>
        <location evidence="6">Cell membrane</location>
        <topology evidence="6">Multi-pass membrane protein</topology>
    </subcellularLocation>
    <subcellularLocation>
        <location evidence="1">Membrane</location>
        <topology evidence="1">Multi-pass membrane protein</topology>
    </subcellularLocation>
</comment>
<dbReference type="EMBL" id="BMOY01000019">
    <property type="protein sequence ID" value="GGJ05965.1"/>
    <property type="molecule type" value="Genomic_DNA"/>
</dbReference>
<keyword evidence="3 6" id="KW-0812">Transmembrane</keyword>
<comment type="similarity">
    <text evidence="2 6">Belongs to the 4-toluene sulfonate uptake permease (TSUP) (TC 2.A.102) family.</text>
</comment>
<evidence type="ECO:0000256" key="5">
    <source>
        <dbReference type="ARBA" id="ARBA00023136"/>
    </source>
</evidence>
<feature type="transmembrane region" description="Helical" evidence="6">
    <location>
        <begin position="187"/>
        <end position="205"/>
    </location>
</feature>
<feature type="transmembrane region" description="Helical" evidence="6">
    <location>
        <begin position="144"/>
        <end position="175"/>
    </location>
</feature>
<dbReference type="PANTHER" id="PTHR43701">
    <property type="entry name" value="MEMBRANE TRANSPORTER PROTEIN MJ0441-RELATED"/>
    <property type="match status" value="1"/>
</dbReference>
<dbReference type="InterPro" id="IPR002781">
    <property type="entry name" value="TM_pro_TauE-like"/>
</dbReference>
<keyword evidence="6" id="KW-1003">Cell membrane</keyword>
<keyword evidence="5 6" id="KW-0472">Membrane</keyword>
<feature type="transmembrane region" description="Helical" evidence="6">
    <location>
        <begin position="106"/>
        <end position="124"/>
    </location>
</feature>
<reference evidence="7" key="1">
    <citation type="journal article" date="2014" name="Int. J. Syst. Evol. Microbiol.">
        <title>Complete genome sequence of Corynebacterium casei LMG S-19264T (=DSM 44701T), isolated from a smear-ripened cheese.</title>
        <authorList>
            <consortium name="US DOE Joint Genome Institute (JGI-PGF)"/>
            <person name="Walter F."/>
            <person name="Albersmeier A."/>
            <person name="Kalinowski J."/>
            <person name="Ruckert C."/>
        </authorList>
    </citation>
    <scope>NUCLEOTIDE SEQUENCE</scope>
    <source>
        <strain evidence="7">JCM 18487</strain>
    </source>
</reference>
<evidence type="ECO:0000313" key="7">
    <source>
        <dbReference type="EMBL" id="GGJ05965.1"/>
    </source>
</evidence>
<reference evidence="7" key="2">
    <citation type="submission" date="2020-09" db="EMBL/GenBank/DDBJ databases">
        <authorList>
            <person name="Sun Q."/>
            <person name="Ohkuma M."/>
        </authorList>
    </citation>
    <scope>NUCLEOTIDE SEQUENCE</scope>
    <source>
        <strain evidence="7">JCM 18487</strain>
    </source>
</reference>
<sequence length="254" mass="26546">MSAGVLLMGLLVGFLVGLTGVGAASLLTPFLVLVGVHPTIAVGSDLVYNSVTKLFGTVQHGRQKTVLWPLVWQLAAGSVPGALVAIGLLHLVPAWHARSENIVRHALGYVLILVALATLVRVFFGDKLGANRWQEKPLREKWPLTVGIGFLGGFLVGLTSIGSGSLFAIALLYFYRLGAAELVGTDVAHAFVLSTAAGLANAGLGHVDYRLVLNLILGSVPGVLVGSRLAVKVPSRPLRAVMSLLILASGLKLV</sequence>
<dbReference type="RefSeq" id="WP_188882025.1">
    <property type="nucleotide sequence ID" value="NZ_BMOY01000019.1"/>
</dbReference>
<dbReference type="InterPro" id="IPR051598">
    <property type="entry name" value="TSUP/Inactive_protease-like"/>
</dbReference>
<organism evidence="7 8">
    <name type="scientific">Alicyclobacillus cellulosilyticus</name>
    <dbReference type="NCBI Taxonomy" id="1003997"/>
    <lineage>
        <taxon>Bacteria</taxon>
        <taxon>Bacillati</taxon>
        <taxon>Bacillota</taxon>
        <taxon>Bacilli</taxon>
        <taxon>Bacillales</taxon>
        <taxon>Alicyclobacillaceae</taxon>
        <taxon>Alicyclobacillus</taxon>
    </lineage>
</organism>
<keyword evidence="4 6" id="KW-1133">Transmembrane helix</keyword>
<feature type="transmembrane region" description="Helical" evidence="6">
    <location>
        <begin position="70"/>
        <end position="94"/>
    </location>
</feature>
<proteinExistence type="inferred from homology"/>
<name>A0A917KA38_9BACL</name>
<protein>
    <recommendedName>
        <fullName evidence="6">Probable membrane transporter protein</fullName>
    </recommendedName>
</protein>
<evidence type="ECO:0000256" key="2">
    <source>
        <dbReference type="ARBA" id="ARBA00009142"/>
    </source>
</evidence>
<dbReference type="GO" id="GO:0005886">
    <property type="term" value="C:plasma membrane"/>
    <property type="evidence" value="ECO:0007669"/>
    <property type="project" value="UniProtKB-SubCell"/>
</dbReference>
<evidence type="ECO:0000256" key="1">
    <source>
        <dbReference type="ARBA" id="ARBA00004141"/>
    </source>
</evidence>
<dbReference type="Proteomes" id="UP000637695">
    <property type="component" value="Unassembled WGS sequence"/>
</dbReference>
<gene>
    <name evidence="7" type="primary">yjnA</name>
    <name evidence="7" type="ORF">GCM10010885_13940</name>
</gene>
<feature type="transmembrane region" description="Helical" evidence="6">
    <location>
        <begin position="211"/>
        <end position="231"/>
    </location>
</feature>
<dbReference type="PANTHER" id="PTHR43701:SF2">
    <property type="entry name" value="MEMBRANE TRANSPORTER PROTEIN YJNA-RELATED"/>
    <property type="match status" value="1"/>
</dbReference>
<accession>A0A917KA38</accession>